<feature type="transmembrane region" description="Helical" evidence="10">
    <location>
        <begin position="541"/>
        <end position="562"/>
    </location>
</feature>
<feature type="transmembrane region" description="Helical" evidence="10">
    <location>
        <begin position="329"/>
        <end position="349"/>
    </location>
</feature>
<dbReference type="EMBL" id="LS974619">
    <property type="protein sequence ID" value="CAG7883931.1"/>
    <property type="molecule type" value="Genomic_DNA"/>
</dbReference>
<dbReference type="Pfam" id="PF22776">
    <property type="entry name" value="K_trans_C"/>
    <property type="match status" value="1"/>
</dbReference>
<evidence type="ECO:0000259" key="12">
    <source>
        <dbReference type="Pfam" id="PF22776"/>
    </source>
</evidence>
<feature type="transmembrane region" description="Helical" evidence="10">
    <location>
        <begin position="250"/>
        <end position="271"/>
    </location>
</feature>
<evidence type="ECO:0000256" key="6">
    <source>
        <dbReference type="ARBA" id="ARBA00022958"/>
    </source>
</evidence>
<evidence type="ECO:0000256" key="4">
    <source>
        <dbReference type="ARBA" id="ARBA00022538"/>
    </source>
</evidence>
<protein>
    <recommendedName>
        <fullName evidence="10">Potassium transporter</fullName>
    </recommendedName>
</protein>
<comment type="subcellular location">
    <subcellularLocation>
        <location evidence="1">Cell membrane</location>
        <topology evidence="1">Multi-pass membrane protein</topology>
    </subcellularLocation>
    <subcellularLocation>
        <location evidence="10">Membrane</location>
        <topology evidence="10">Multi-pass membrane protein</topology>
    </subcellularLocation>
</comment>
<reference evidence="13 14" key="1">
    <citation type="submission" date="2021-07" db="EMBL/GenBank/DDBJ databases">
        <authorList>
            <consortium name="Genoscope - CEA"/>
            <person name="William W."/>
        </authorList>
    </citation>
    <scope>NUCLEOTIDE SEQUENCE [LARGE SCALE GENOMIC DNA]</scope>
</reference>
<dbReference type="AlphaFoldDB" id="A0A8D9LRD1"/>
<dbReference type="Pfam" id="PF02705">
    <property type="entry name" value="K_trans"/>
    <property type="match status" value="1"/>
</dbReference>
<feature type="transmembrane region" description="Helical" evidence="10">
    <location>
        <begin position="93"/>
        <end position="114"/>
    </location>
</feature>
<feature type="transmembrane region" description="Helical" evidence="10">
    <location>
        <begin position="479"/>
        <end position="501"/>
    </location>
</feature>
<comment type="caution">
    <text evidence="10">Lacks conserved residue(s) required for the propagation of feature annotation.</text>
</comment>
<keyword evidence="3" id="KW-0813">Transport</keyword>
<dbReference type="InterPro" id="IPR053951">
    <property type="entry name" value="K_trans_N"/>
</dbReference>
<keyword evidence="5 10" id="KW-0812">Transmembrane</keyword>
<keyword evidence="7 10" id="KW-1133">Transmembrane helix</keyword>
<dbReference type="NCBIfam" id="TIGR00794">
    <property type="entry name" value="kup"/>
    <property type="match status" value="1"/>
</dbReference>
<dbReference type="GO" id="GO:0005886">
    <property type="term" value="C:plasma membrane"/>
    <property type="evidence" value="ECO:0007669"/>
    <property type="project" value="UniProtKB-SubCell"/>
</dbReference>
<gene>
    <name evidence="13" type="ORF">BRAPAZ1V2_A03P52740.2</name>
</gene>
<dbReference type="Proteomes" id="UP000694005">
    <property type="component" value="Chromosome A03"/>
</dbReference>
<evidence type="ECO:0000256" key="7">
    <source>
        <dbReference type="ARBA" id="ARBA00022989"/>
    </source>
</evidence>
<evidence type="ECO:0000313" key="14">
    <source>
        <dbReference type="Proteomes" id="UP000694005"/>
    </source>
</evidence>
<dbReference type="InterPro" id="IPR053952">
    <property type="entry name" value="K_trans_C"/>
</dbReference>
<evidence type="ECO:0000256" key="1">
    <source>
        <dbReference type="ARBA" id="ARBA00004651"/>
    </source>
</evidence>
<comment type="similarity">
    <text evidence="2 10">Belongs to the HAK/KUP transporter (TC 2.A.72.3) family.</text>
</comment>
<sequence length="802" mass="90348">MAERVEASVTDGESTIEERDRELMREFEERLDQPMDEEANMLKDMNKEKGLSTLMLLRLSFQSLGIVYGDLGTSPLYVFYNTFPDGIKDSEDVIGALSLIIYSLLLIPLIKYVFIVCKANDNGQGGTLAIYSLLCRHAKVNLIPNQQRSDEDLTTYSRTLVAEGSFAAKTKKWLESRHSKKRALLVVVLLGTCMMIGDGILTPAISVLSATGGIRVNNPKMSSDIVVLVSVILLIGLFSMQHYGTDKVGWLFAPIVLIWFLFIGATGIYNICKHDTSVLKAFSPKYIYLYFKRRGRDGWISLGGILLSITGTEALFADISYFPLQAIQLAFTLFVFPCLLLAYCGQAAFLVNHKEHYKDAFYASIPESVYWPMLIVATGAAFVGSQATISGTYSIIKQAVSHGCFPRVKIVHTSKKFLGQIYCPDINWILMIGCITVTASFKNQTEIGNAYGTAVVVVMLVTTLLMVLTMLLVWRRHWIFVLVFTILSLLVELSYFSAVILKVNEGGWVPLMIAAISLLVMFVWNYVTVKKYEFEVHSRVSMSWILGLGPSLGLVRVPGIGLVHSELASGVPRIFSHFITNLPAIHSVVVFVCVKNLPVYTVPEEERFLVKRIGPKTFRMFRCVARYGYKDLHRKDDDFENKLFDNLFSFVQTETMMESDSNYSPYSFNHRQESRDELIRNNNNHGRKDKNMVMFSSMVDYTESAIVPADSPHSAMSFSQNYPVEEEEEEEDELEFLKICKETGVVHIMGNTVVKARKGSLLPKKIAIDYVYRFLAKMCRANSAILHVPHETLLNVGQVYYV</sequence>
<dbReference type="InterPro" id="IPR003855">
    <property type="entry name" value="K+_transporter"/>
</dbReference>
<evidence type="ECO:0000256" key="9">
    <source>
        <dbReference type="ARBA" id="ARBA00023136"/>
    </source>
</evidence>
<feature type="transmembrane region" description="Helical" evidence="10">
    <location>
        <begin position="51"/>
        <end position="69"/>
    </location>
</feature>
<feature type="transmembrane region" description="Helical" evidence="10">
    <location>
        <begin position="369"/>
        <end position="396"/>
    </location>
</feature>
<feature type="transmembrane region" description="Helical" evidence="10">
    <location>
        <begin position="507"/>
        <end position="529"/>
    </location>
</feature>
<dbReference type="Gramene" id="A03p52740.2_BraZ1">
    <property type="protein sequence ID" value="A03p52740.2_BraZ1.CDS"/>
    <property type="gene ID" value="A03g52740.2_BraZ1"/>
</dbReference>
<dbReference type="PANTHER" id="PTHR30540:SF129">
    <property type="entry name" value="POTASSIUM TRANSPORTER"/>
    <property type="match status" value="1"/>
</dbReference>
<evidence type="ECO:0000256" key="8">
    <source>
        <dbReference type="ARBA" id="ARBA00023065"/>
    </source>
</evidence>
<feature type="transmembrane region" description="Helical" evidence="10">
    <location>
        <begin position="451"/>
        <end position="472"/>
    </location>
</feature>
<dbReference type="GO" id="GO:0015079">
    <property type="term" value="F:potassium ion transmembrane transporter activity"/>
    <property type="evidence" value="ECO:0007669"/>
    <property type="project" value="UniProtKB-UniRule"/>
</dbReference>
<name>A0A8D9LRD1_BRACM</name>
<feature type="transmembrane region" description="Helical" evidence="10">
    <location>
        <begin position="417"/>
        <end position="439"/>
    </location>
</feature>
<dbReference type="PANTHER" id="PTHR30540">
    <property type="entry name" value="OSMOTIC STRESS POTASSIUM TRANSPORTER"/>
    <property type="match status" value="1"/>
</dbReference>
<evidence type="ECO:0000256" key="2">
    <source>
        <dbReference type="ARBA" id="ARBA00008440"/>
    </source>
</evidence>
<feature type="transmembrane region" description="Helical" evidence="10">
    <location>
        <begin position="183"/>
        <end position="205"/>
    </location>
</feature>
<keyword evidence="4 10" id="KW-0633">Potassium transport</keyword>
<evidence type="ECO:0000256" key="3">
    <source>
        <dbReference type="ARBA" id="ARBA00022448"/>
    </source>
</evidence>
<proteinExistence type="inferred from homology"/>
<evidence type="ECO:0000313" key="13">
    <source>
        <dbReference type="EMBL" id="CAG7883931.1"/>
    </source>
</evidence>
<feature type="transmembrane region" description="Helical" evidence="10">
    <location>
        <begin position="225"/>
        <end position="243"/>
    </location>
</feature>
<keyword evidence="8 10" id="KW-0406">Ion transport</keyword>
<keyword evidence="9 10" id="KW-0472">Membrane</keyword>
<feature type="transmembrane region" description="Helical" evidence="10">
    <location>
        <begin position="298"/>
        <end position="317"/>
    </location>
</feature>
<feature type="domain" description="K+ potassium transporter C-terminal" evidence="12">
    <location>
        <begin position="558"/>
        <end position="800"/>
    </location>
</feature>
<organism evidence="13 14">
    <name type="scientific">Brassica campestris</name>
    <name type="common">Field mustard</name>
    <dbReference type="NCBI Taxonomy" id="3711"/>
    <lineage>
        <taxon>Eukaryota</taxon>
        <taxon>Viridiplantae</taxon>
        <taxon>Streptophyta</taxon>
        <taxon>Embryophyta</taxon>
        <taxon>Tracheophyta</taxon>
        <taxon>Spermatophyta</taxon>
        <taxon>Magnoliopsida</taxon>
        <taxon>eudicotyledons</taxon>
        <taxon>Gunneridae</taxon>
        <taxon>Pentapetalae</taxon>
        <taxon>rosids</taxon>
        <taxon>malvids</taxon>
        <taxon>Brassicales</taxon>
        <taxon>Brassicaceae</taxon>
        <taxon>Brassiceae</taxon>
        <taxon>Brassica</taxon>
    </lineage>
</organism>
<feature type="domain" description="K+ potassium transporter integral membrane" evidence="11">
    <location>
        <begin position="60"/>
        <end position="545"/>
    </location>
</feature>
<accession>A0A8D9LRD1</accession>
<keyword evidence="6 10" id="KW-0630">Potassium</keyword>
<comment type="function">
    <text evidence="10">Potassium transporter.</text>
</comment>
<evidence type="ECO:0000259" key="11">
    <source>
        <dbReference type="Pfam" id="PF02705"/>
    </source>
</evidence>
<evidence type="ECO:0000256" key="10">
    <source>
        <dbReference type="RuleBase" id="RU321113"/>
    </source>
</evidence>
<evidence type="ECO:0000256" key="5">
    <source>
        <dbReference type="ARBA" id="ARBA00022692"/>
    </source>
</evidence>